<accession>A0A4R6AV01</accession>
<feature type="signal peptide" evidence="1">
    <location>
        <begin position="1"/>
        <end position="23"/>
    </location>
</feature>
<name>A0A4R6AV01_9RHOB</name>
<comment type="caution">
    <text evidence="2">The sequence shown here is derived from an EMBL/GenBank/DDBJ whole genome shotgun (WGS) entry which is preliminary data.</text>
</comment>
<dbReference type="RefSeq" id="WP_133343581.1">
    <property type="nucleotide sequence ID" value="NZ_SMZO01000036.1"/>
</dbReference>
<feature type="chain" id="PRO_5020238821" description="VPLPA-CTERM sorting domain-containing protein" evidence="1">
    <location>
        <begin position="24"/>
        <end position="226"/>
    </location>
</feature>
<dbReference type="EMBL" id="SMZO01000036">
    <property type="protein sequence ID" value="TDL86066.1"/>
    <property type="molecule type" value="Genomic_DNA"/>
</dbReference>
<gene>
    <name evidence="2" type="ORF">E2L05_14280</name>
</gene>
<protein>
    <recommendedName>
        <fullName evidence="4">VPLPA-CTERM sorting domain-containing protein</fullName>
    </recommendedName>
</protein>
<reference evidence="2 3" key="1">
    <citation type="submission" date="2019-03" db="EMBL/GenBank/DDBJ databases">
        <title>Rhodobacteraceae bacterium SM1902, a new member of the family Rhodobacteraceae isolated from Yantai.</title>
        <authorList>
            <person name="Sun Y."/>
        </authorList>
    </citation>
    <scope>NUCLEOTIDE SEQUENCE [LARGE SCALE GENOMIC DNA]</scope>
    <source>
        <strain evidence="2 3">SM1902</strain>
    </source>
</reference>
<organism evidence="2 3">
    <name type="scientific">Meridianimarinicoccus aquatilis</name>
    <dbReference type="NCBI Taxonomy" id="2552766"/>
    <lineage>
        <taxon>Bacteria</taxon>
        <taxon>Pseudomonadati</taxon>
        <taxon>Pseudomonadota</taxon>
        <taxon>Alphaproteobacteria</taxon>
        <taxon>Rhodobacterales</taxon>
        <taxon>Paracoccaceae</taxon>
        <taxon>Meridianimarinicoccus</taxon>
    </lineage>
</organism>
<sequence>MKTIAFVFCAAALAASAALSVAAAPVNLIVNGDFETGGAGNPPVGFETDYQYRRIDCCAGSAIVGPHISFAFSGRSSANGRGGDHTTGSGDALFVNGSTNSTQVFWRQTVATTIGTTYDFSAWGMIWFGSNVTTELKVNGTSVGTYVIDRFGTLDVWAQDFLSFTADSTSSRLELINVSTGFSGNDFAVDDLVLTAAGTTAVPGPLPAALLLSGLGGLAALRRRKT</sequence>
<evidence type="ECO:0000313" key="3">
    <source>
        <dbReference type="Proteomes" id="UP000294562"/>
    </source>
</evidence>
<keyword evidence="3" id="KW-1185">Reference proteome</keyword>
<evidence type="ECO:0000256" key="1">
    <source>
        <dbReference type="SAM" id="SignalP"/>
    </source>
</evidence>
<dbReference type="OrthoDB" id="7874461at2"/>
<dbReference type="Proteomes" id="UP000294562">
    <property type="component" value="Unassembled WGS sequence"/>
</dbReference>
<keyword evidence="1" id="KW-0732">Signal</keyword>
<dbReference type="Gene3D" id="2.60.120.260">
    <property type="entry name" value="Galactose-binding domain-like"/>
    <property type="match status" value="1"/>
</dbReference>
<evidence type="ECO:0008006" key="4">
    <source>
        <dbReference type="Google" id="ProtNLM"/>
    </source>
</evidence>
<dbReference type="AlphaFoldDB" id="A0A4R6AV01"/>
<evidence type="ECO:0000313" key="2">
    <source>
        <dbReference type="EMBL" id="TDL86066.1"/>
    </source>
</evidence>
<proteinExistence type="predicted"/>